<protein>
    <submittedName>
        <fullName evidence="1">Uncharacterized protein</fullName>
    </submittedName>
</protein>
<evidence type="ECO:0000313" key="2">
    <source>
        <dbReference type="Proteomes" id="UP000003208"/>
    </source>
</evidence>
<sequence length="894" mass="103734">MTTLTARDESFRLDGRELDARLSALPGNHNNSLMDDSWSFIDHNKYLHNINFNETLALSRAYPEWKHLRGVNSVLLVKGLWTLLAEHLTISTYPLIFRNLMLWMWAMAEHNADVITRENLPNLIKFVLTHTWSREGPVPSRVLKGKLTLQRPTLQNLKTVCEEMGLPLISRKISEAQVSATLKTLIPEIADGELTYQDWRQGKSFNLLTLDHGRYYVEHCLNFFEEHAPLAIALRQTQQELPKIAKKLKIKPQTLKAILPRILEGNSPEEFSSLSPRYIRRIQPVVLKHFWSLHRQTRFECKLLEEDILREIAFKFRLAASPDNVDRLRVVIWNWLQTRDQKETQRLLHGCHEDVSWSSFLEALNEVKQRCDDMPNFSPTVAFFKSFDLPPEGAVHETKANKRGLLGQFINRVAKAGLTNVAALTGWRKSEFGFPFTAIQQTHNKDKLDEYAFPHRYQIDWYVHKTNGQVRELREVTFSTITIIERLKRLNCTGENQPCLYSTKSSKRNQFDSSIAVNIAVTALWPHFVFKYPGFEAIDDWKSWQTLTQIEASGNVLTMAQHQERERLLQIKGAAEWNSFTVDENLQEARRQVREQWPMLSFAWTKNSEASDWVLQYRHGVLRSDWAALLDTQLSDETKTWLSSLSDKECKSNAVVGRVLMNELLAEALYPSPHAFRHMWAEAIYRRFDGDAGWMIRSQFKHISRTMWLSYIRNKDNRAGHQRAKLRVIHSLVRNYIQHHGEGYAGQMNKLLRRLSRSTQVLSSEQQMELADQLATKEIENIKANPWGYCLLMRRTRHKAKCAEGGEPMRHNASPELCLGCLHNFMQTQNVEWMLLTIIHHVEALNDPVVPGIFKHSSYELVSNTARHLRTLNATHEALPELETALENYRLRAA</sequence>
<dbReference type="EMBL" id="AGTR01000080">
    <property type="protein sequence ID" value="EHJ03447.1"/>
    <property type="molecule type" value="Genomic_DNA"/>
</dbReference>
<evidence type="ECO:0000313" key="1">
    <source>
        <dbReference type="EMBL" id="EHJ03447.1"/>
    </source>
</evidence>
<gene>
    <name evidence="1" type="ORF">KYE_16583</name>
</gene>
<accession>G6YWQ3</accession>
<reference evidence="1 2" key="1">
    <citation type="journal article" date="2012" name="J. Bacteriol.">
        <title>Genome sequence of deep-sea manganese-oxidizing bacterium Marinobacter manganoxydans MnI7-9.</title>
        <authorList>
            <person name="Wang H."/>
            <person name="Li H."/>
            <person name="Shao Z."/>
            <person name="Liao S."/>
            <person name="Johnstone L."/>
            <person name="Rensing C."/>
            <person name="Wang G."/>
        </authorList>
    </citation>
    <scope>NUCLEOTIDE SEQUENCE [LARGE SCALE GENOMIC DNA]</scope>
    <source>
        <strain evidence="1 2">MnI7-9</strain>
    </source>
</reference>
<name>G6YWQ3_9GAMM</name>
<dbReference type="RefSeq" id="WP_008175489.1">
    <property type="nucleotide sequence ID" value="NZ_AGTR01000080.1"/>
</dbReference>
<keyword evidence="2" id="KW-1185">Reference proteome</keyword>
<dbReference type="PATRIC" id="fig|1094979.3.peg.3210"/>
<dbReference type="Proteomes" id="UP000003208">
    <property type="component" value="Unassembled WGS sequence"/>
</dbReference>
<proteinExistence type="predicted"/>
<dbReference type="AlphaFoldDB" id="G6YWQ3"/>
<organism evidence="1 2">
    <name type="scientific">Marinobacter manganoxydans MnI7-9</name>
    <dbReference type="NCBI Taxonomy" id="1094979"/>
    <lineage>
        <taxon>Bacteria</taxon>
        <taxon>Pseudomonadati</taxon>
        <taxon>Pseudomonadota</taxon>
        <taxon>Gammaproteobacteria</taxon>
        <taxon>Pseudomonadales</taxon>
        <taxon>Marinobacteraceae</taxon>
        <taxon>Marinobacter</taxon>
    </lineage>
</organism>